<evidence type="ECO:0000313" key="12">
    <source>
        <dbReference type="EMBL" id="ARQ97381.1"/>
    </source>
</evidence>
<evidence type="ECO:0000256" key="6">
    <source>
        <dbReference type="ARBA" id="ARBA00022694"/>
    </source>
</evidence>
<keyword evidence="7" id="KW-0274">FAD</keyword>
<name>A0A1X9SMB8_9BACT</name>
<dbReference type="InterPro" id="IPR036188">
    <property type="entry name" value="FAD/NAD-bd_sf"/>
</dbReference>
<dbReference type="EMBL" id="CP015578">
    <property type="protein sequence ID" value="ARQ97381.1"/>
    <property type="molecule type" value="Genomic_DNA"/>
</dbReference>
<dbReference type="InterPro" id="IPR008471">
    <property type="entry name" value="MnmC-like_methylTransf"/>
</dbReference>
<dbReference type="GO" id="GO:0016645">
    <property type="term" value="F:oxidoreductase activity, acting on the CH-NH group of donors"/>
    <property type="evidence" value="ECO:0007669"/>
    <property type="project" value="InterPro"/>
</dbReference>
<dbReference type="NCBIfam" id="NF033855">
    <property type="entry name" value="tRNA_MNMC2"/>
    <property type="match status" value="1"/>
</dbReference>
<dbReference type="PANTHER" id="PTHR13847:SF289">
    <property type="entry name" value="GLYCINE OXIDASE"/>
    <property type="match status" value="1"/>
</dbReference>
<dbReference type="GO" id="GO:0005737">
    <property type="term" value="C:cytoplasm"/>
    <property type="evidence" value="ECO:0007669"/>
    <property type="project" value="TreeGrafter"/>
</dbReference>
<dbReference type="KEGG" id="clx:CLAN_0633"/>
<evidence type="ECO:0000256" key="3">
    <source>
        <dbReference type="ARBA" id="ARBA00022630"/>
    </source>
</evidence>
<feature type="domain" description="MnmC-like methyltransferase" evidence="11">
    <location>
        <begin position="103"/>
        <end position="214"/>
    </location>
</feature>
<dbReference type="Pfam" id="PF01266">
    <property type="entry name" value="DAO"/>
    <property type="match status" value="1"/>
</dbReference>
<evidence type="ECO:0000256" key="4">
    <source>
        <dbReference type="ARBA" id="ARBA00022679"/>
    </source>
</evidence>
<dbReference type="Gene3D" id="3.30.9.10">
    <property type="entry name" value="D-Amino Acid Oxidase, subunit A, domain 2"/>
    <property type="match status" value="1"/>
</dbReference>
<evidence type="ECO:0000256" key="2">
    <source>
        <dbReference type="ARBA" id="ARBA00022603"/>
    </source>
</evidence>
<keyword evidence="2 12" id="KW-0489">Methyltransferase</keyword>
<keyword evidence="6" id="KW-0819">tRNA processing</keyword>
<feature type="domain" description="FAD dependent oxidoreductase" evidence="10">
    <location>
        <begin position="239"/>
        <end position="577"/>
    </location>
</feature>
<evidence type="ECO:0000256" key="1">
    <source>
        <dbReference type="ARBA" id="ARBA00022490"/>
    </source>
</evidence>
<dbReference type="EC" id="2.1.1.61" evidence="12"/>
<dbReference type="GO" id="GO:0008033">
    <property type="term" value="P:tRNA processing"/>
    <property type="evidence" value="ECO:0007669"/>
    <property type="project" value="UniProtKB-KW"/>
</dbReference>
<dbReference type="GeneID" id="46921108"/>
<dbReference type="Pfam" id="PF05430">
    <property type="entry name" value="Methyltransf_30"/>
    <property type="match status" value="1"/>
</dbReference>
<dbReference type="Gene3D" id="3.50.50.60">
    <property type="entry name" value="FAD/NAD(P)-binding domain"/>
    <property type="match status" value="1"/>
</dbReference>
<dbReference type="RefSeq" id="WP_100590573.1">
    <property type="nucleotide sequence ID" value="NZ_CP015578.1"/>
</dbReference>
<dbReference type="InterPro" id="IPR006076">
    <property type="entry name" value="FAD-dep_OxRdtase"/>
</dbReference>
<keyword evidence="3" id="KW-0285">Flavoprotein</keyword>
<organism evidence="12 13">
    <name type="scientific">Campylobacter lanienae NCTC 13004</name>
    <dbReference type="NCBI Taxonomy" id="1031753"/>
    <lineage>
        <taxon>Bacteria</taxon>
        <taxon>Pseudomonadati</taxon>
        <taxon>Campylobacterota</taxon>
        <taxon>Epsilonproteobacteria</taxon>
        <taxon>Campylobacterales</taxon>
        <taxon>Campylobacteraceae</taxon>
        <taxon>Campylobacter</taxon>
    </lineage>
</organism>
<proteinExistence type="predicted"/>
<evidence type="ECO:0000259" key="10">
    <source>
        <dbReference type="Pfam" id="PF01266"/>
    </source>
</evidence>
<keyword evidence="1" id="KW-0963">Cytoplasm</keyword>
<evidence type="ECO:0000256" key="8">
    <source>
        <dbReference type="ARBA" id="ARBA00023002"/>
    </source>
</evidence>
<evidence type="ECO:0000313" key="13">
    <source>
        <dbReference type="Proteomes" id="UP000202031"/>
    </source>
</evidence>
<accession>A0A1X9SMB8</accession>
<keyword evidence="8" id="KW-0560">Oxidoreductase</keyword>
<dbReference type="NCBIfam" id="NF002481">
    <property type="entry name" value="PRK01747.1-2"/>
    <property type="match status" value="1"/>
</dbReference>
<dbReference type="PANTHER" id="PTHR13847">
    <property type="entry name" value="SARCOSINE DEHYDROGENASE-RELATED"/>
    <property type="match status" value="1"/>
</dbReference>
<keyword evidence="4 12" id="KW-0808">Transferase</keyword>
<evidence type="ECO:0000256" key="5">
    <source>
        <dbReference type="ARBA" id="ARBA00022691"/>
    </source>
</evidence>
<dbReference type="InterPro" id="IPR047785">
    <property type="entry name" value="tRNA_MNMC2"/>
</dbReference>
<dbReference type="GO" id="GO:0004808">
    <property type="term" value="F:tRNA (5-methylaminomethyl-2-thiouridylate)(34)-methyltransferase activity"/>
    <property type="evidence" value="ECO:0007669"/>
    <property type="project" value="UniProtKB-EC"/>
</dbReference>
<evidence type="ECO:0000256" key="9">
    <source>
        <dbReference type="ARBA" id="ARBA00023268"/>
    </source>
</evidence>
<dbReference type="InterPro" id="IPR029063">
    <property type="entry name" value="SAM-dependent_MTases_sf"/>
</dbReference>
<dbReference type="PRINTS" id="PR00420">
    <property type="entry name" value="RNGMNOXGNASE"/>
</dbReference>
<reference evidence="13" key="1">
    <citation type="journal article" date="2017" name="Genome Biol. Evol.">
        <title>Comparative Genomic Analysis Identifies a Campylobacter Clade Deficient in Selenium Metabolism.</title>
        <authorList>
            <person name="Miller W.G."/>
            <person name="Yee E."/>
            <person name="Lopes B.S."/>
            <person name="Chapman M.H."/>
            <person name="Huynh S."/>
            <person name="Bono J.L."/>
            <person name="Parker C.T."/>
            <person name="Strachan N.J.C."/>
            <person name="Forbes K.J."/>
        </authorList>
    </citation>
    <scope>NUCLEOTIDE SEQUENCE [LARGE SCALE GENOMIC DNA]</scope>
    <source>
        <strain evidence="13">NCTC 13004</strain>
    </source>
</reference>
<dbReference type="Proteomes" id="UP000202031">
    <property type="component" value="Chromosome"/>
</dbReference>
<evidence type="ECO:0000259" key="11">
    <source>
        <dbReference type="Pfam" id="PF05430"/>
    </source>
</evidence>
<gene>
    <name evidence="12" type="primary">mnmC</name>
    <name evidence="12" type="ORF">CLAN_0633</name>
</gene>
<dbReference type="NCBIfam" id="TIGR03197">
    <property type="entry name" value="MnmC_Cterm"/>
    <property type="match status" value="1"/>
</dbReference>
<evidence type="ECO:0000256" key="7">
    <source>
        <dbReference type="ARBA" id="ARBA00022827"/>
    </source>
</evidence>
<dbReference type="SUPFAM" id="SSF51971">
    <property type="entry name" value="Nucleotide-binding domain"/>
    <property type="match status" value="1"/>
</dbReference>
<sequence>MINYQNNTLYNSKFDDIYFNTYEPLKECEYTYSSALDEVDKDEIVVAEAGFGAGLNLFCTLKKFKTLNKKSLHYIAVEKYPFTKDELNTIYSDLGLDGAIYGEFLDSYYIIPNSLLRINLDSNITIDIYFGDILEFLDECDFRADIWYLDGFAPSKNPQMWSEEFISNLAAYSNKNAIIRSFSTARFVRDRLSQNGFEIYKLKGYHKKREMLKAICITPKSKIKKQIWFDPPTITKPNRVLVVGAGIAGLSIATMLQNAGFEVVVAESKDQAAAGASSNLAGVCAPLITQPGVVLGDMHISSFLLARQFYSRFGGEFVDFCGCDEYLINGKMLSKFNHKSEFFTISSDKYPKANISLAMQIMPKNLCQNLAKELDILYNHEVKSLKRLGSGYEIGFDGLNGVRADLVIFANGNGAMELFISEFNDPYMQLSSVRGQTTMVSEFINLNRPLSARGYITKAINKIQLIGASYARGDEYALPRDSDDESNLALVSEFIDGKNIDIIGSNVGFRGYSGDRFPIIGGIHNASEYMRIYSSLLWTKAKSTHQNPIYHPNILISAAHGSRGLSTGILGANMLLDMVLGRQICVKKSIINALNPSRFLIRKLKKGLVKSSSENNKLSQL</sequence>
<dbReference type="InterPro" id="IPR017610">
    <property type="entry name" value="tRNA_S-uridine_synth_MnmC_C"/>
</dbReference>
<keyword evidence="9" id="KW-0511">Multifunctional enzyme</keyword>
<dbReference type="GO" id="GO:0032259">
    <property type="term" value="P:methylation"/>
    <property type="evidence" value="ECO:0007669"/>
    <property type="project" value="UniProtKB-KW"/>
</dbReference>
<protein>
    <submittedName>
        <fullName evidence="12">Bifunctional 5-methylaminomethyl-2-thiouridine-forming methyltransferase / FAD-dependent demodification enzyme</fullName>
        <ecNumber evidence="12">2.1.1.61</ecNumber>
    </submittedName>
</protein>
<keyword evidence="5" id="KW-0949">S-adenosyl-L-methionine</keyword>
<dbReference type="Gene3D" id="3.40.50.150">
    <property type="entry name" value="Vaccinia Virus protein VP39"/>
    <property type="match status" value="1"/>
</dbReference>
<dbReference type="AlphaFoldDB" id="A0A1X9SMB8"/>